<reference evidence="3 4" key="1">
    <citation type="submission" date="2013-03" db="EMBL/GenBank/DDBJ databases">
        <title>Salinisphaera dokdonensis CL-ES53 Genome Sequencing.</title>
        <authorList>
            <person name="Li C."/>
            <person name="Lai Q."/>
            <person name="Shao Z."/>
        </authorList>
    </citation>
    <scope>NUCLEOTIDE SEQUENCE [LARGE SCALE GENOMIC DNA]</scope>
    <source>
        <strain evidence="3 4">CL-ES53</strain>
    </source>
</reference>
<feature type="domain" description="Glycosyl transferase family 1" evidence="1">
    <location>
        <begin position="167"/>
        <end position="304"/>
    </location>
</feature>
<feature type="domain" description="Glycosyltransferase subfamily 4-like N-terminal" evidence="2">
    <location>
        <begin position="11"/>
        <end position="158"/>
    </location>
</feature>
<dbReference type="CDD" id="cd03802">
    <property type="entry name" value="GT4_AviGT4-like"/>
    <property type="match status" value="1"/>
</dbReference>
<name>A0ABV2B3F9_9GAMM</name>
<dbReference type="PANTHER" id="PTHR12526:SF595">
    <property type="entry name" value="BLL5217 PROTEIN"/>
    <property type="match status" value="1"/>
</dbReference>
<dbReference type="Pfam" id="PF00534">
    <property type="entry name" value="Glycos_transf_1"/>
    <property type="match status" value="1"/>
</dbReference>
<dbReference type="InterPro" id="IPR028098">
    <property type="entry name" value="Glyco_trans_4-like_N"/>
</dbReference>
<dbReference type="GO" id="GO:0016740">
    <property type="term" value="F:transferase activity"/>
    <property type="evidence" value="ECO:0007669"/>
    <property type="project" value="UniProtKB-KW"/>
</dbReference>
<keyword evidence="4" id="KW-1185">Reference proteome</keyword>
<dbReference type="InterPro" id="IPR001296">
    <property type="entry name" value="Glyco_trans_1"/>
</dbReference>
<protein>
    <submittedName>
        <fullName evidence="3">Glycosyl transferase</fullName>
    </submittedName>
</protein>
<comment type="caution">
    <text evidence="3">The sequence shown here is derived from an EMBL/GenBank/DDBJ whole genome shotgun (WGS) entry which is preliminary data.</text>
</comment>
<dbReference type="EMBL" id="APND01000003">
    <property type="protein sequence ID" value="MES1929964.1"/>
    <property type="molecule type" value="Genomic_DNA"/>
</dbReference>
<dbReference type="Gene3D" id="3.40.50.2000">
    <property type="entry name" value="Glycogen Phosphorylase B"/>
    <property type="match status" value="2"/>
</dbReference>
<gene>
    <name evidence="3" type="ORF">SADO_11939</name>
</gene>
<sequence length="350" mass="38236">MILPLPAHEAGGTERIVVDLSHALDNLGHHVTVFAPTDSNLDLPCDGALPSLAWYQAGDTPVPPGLPGVLEAALLERLRERLDEFDIIHCHGEFFHAALLGTYRARSLTTIHWRTDELDRQLFFKAFPDLPVAAVSASQAEAIPETNQAAIVPHGLDPARFAAPSATPGAGNALLFIGRMTDQKRPDRAIEIAWRSQHALKLAGSVDPGNPYYFEHHVAPHLGKDIEYIGAIDDSAKRSLLAAAPALLFPIDWPEPFGLVLIEAMACGTPVIAWRNGAVPEIVEHGITGFIVDNMDDAVAAVAMLPKLDGEVIRRRFVERFSAARMARDYVEVYRRLLADADRREPVQTA</sequence>
<proteinExistence type="predicted"/>
<organism evidence="3 4">
    <name type="scientific">Salinisphaera dokdonensis CL-ES53</name>
    <dbReference type="NCBI Taxonomy" id="1304272"/>
    <lineage>
        <taxon>Bacteria</taxon>
        <taxon>Pseudomonadati</taxon>
        <taxon>Pseudomonadota</taxon>
        <taxon>Gammaproteobacteria</taxon>
        <taxon>Salinisphaerales</taxon>
        <taxon>Salinisphaeraceae</taxon>
        <taxon>Salinisphaera</taxon>
    </lineage>
</organism>
<dbReference type="PANTHER" id="PTHR12526">
    <property type="entry name" value="GLYCOSYLTRANSFERASE"/>
    <property type="match status" value="1"/>
</dbReference>
<evidence type="ECO:0000313" key="3">
    <source>
        <dbReference type="EMBL" id="MES1929964.1"/>
    </source>
</evidence>
<dbReference type="SUPFAM" id="SSF53756">
    <property type="entry name" value="UDP-Glycosyltransferase/glycogen phosphorylase"/>
    <property type="match status" value="1"/>
</dbReference>
<keyword evidence="3" id="KW-0808">Transferase</keyword>
<dbReference type="Proteomes" id="UP001460888">
    <property type="component" value="Unassembled WGS sequence"/>
</dbReference>
<accession>A0ABV2B3F9</accession>
<dbReference type="Pfam" id="PF13439">
    <property type="entry name" value="Glyco_transf_4"/>
    <property type="match status" value="1"/>
</dbReference>
<evidence type="ECO:0000313" key="4">
    <source>
        <dbReference type="Proteomes" id="UP001460888"/>
    </source>
</evidence>
<evidence type="ECO:0000259" key="2">
    <source>
        <dbReference type="Pfam" id="PF13439"/>
    </source>
</evidence>
<evidence type="ECO:0000259" key="1">
    <source>
        <dbReference type="Pfam" id="PF00534"/>
    </source>
</evidence>